<dbReference type="AlphaFoldDB" id="A0A1G5F3Y3"/>
<dbReference type="CDD" id="cd15457">
    <property type="entry name" value="NADAR"/>
    <property type="match status" value="1"/>
</dbReference>
<dbReference type="STRING" id="419481.SAMN05216233_107119"/>
<dbReference type="InterPro" id="IPR037238">
    <property type="entry name" value="YbiA-like_sf"/>
</dbReference>
<dbReference type="Proteomes" id="UP000198870">
    <property type="component" value="Unassembled WGS sequence"/>
</dbReference>
<feature type="domain" description="NADAR" evidence="3">
    <location>
        <begin position="25"/>
        <end position="183"/>
    </location>
</feature>
<dbReference type="InterPro" id="IPR012816">
    <property type="entry name" value="NADAR"/>
</dbReference>
<keyword evidence="5" id="KW-1185">Reference proteome</keyword>
<dbReference type="SUPFAM" id="SSF143990">
    <property type="entry name" value="YbiA-like"/>
    <property type="match status" value="1"/>
</dbReference>
<dbReference type="OrthoDB" id="67297at2"/>
<gene>
    <name evidence="4" type="ORF">SAMN05216233_107119</name>
</gene>
<dbReference type="EMBL" id="FMUX01000007">
    <property type="protein sequence ID" value="SCY33884.1"/>
    <property type="molecule type" value="Genomic_DNA"/>
</dbReference>
<accession>A0A1G5F3Y3</accession>
<protein>
    <recommendedName>
        <fullName evidence="3">NADAR domain-containing protein</fullName>
    </recommendedName>
</protein>
<name>A0A1G5F3Y3_9BACT</name>
<dbReference type="RefSeq" id="WP_092210765.1">
    <property type="nucleotide sequence ID" value="NZ_FMUX01000007.1"/>
</dbReference>
<evidence type="ECO:0000313" key="5">
    <source>
        <dbReference type="Proteomes" id="UP000198870"/>
    </source>
</evidence>
<evidence type="ECO:0000259" key="3">
    <source>
        <dbReference type="Pfam" id="PF08719"/>
    </source>
</evidence>
<dbReference type="NCBIfam" id="TIGR02464">
    <property type="entry name" value="ribofla_fusion"/>
    <property type="match status" value="1"/>
</dbReference>
<comment type="catalytic activity">
    <reaction evidence="2">
        <text>2,5-diamino-6-hydroxy-4-(5-phosphoribosylamino)-pyrimidine + H2O = 2,5,6-triamino-4-hydroxypyrimidine + D-ribose 5-phosphate</text>
        <dbReference type="Rhea" id="RHEA:23436"/>
        <dbReference type="ChEBI" id="CHEBI:15377"/>
        <dbReference type="ChEBI" id="CHEBI:58614"/>
        <dbReference type="ChEBI" id="CHEBI:78346"/>
        <dbReference type="ChEBI" id="CHEBI:137796"/>
    </reaction>
</comment>
<dbReference type="Pfam" id="PF08719">
    <property type="entry name" value="NADAR"/>
    <property type="match status" value="1"/>
</dbReference>
<organism evidence="4 5">
    <name type="scientific">Desulfoluna spongiiphila</name>
    <dbReference type="NCBI Taxonomy" id="419481"/>
    <lineage>
        <taxon>Bacteria</taxon>
        <taxon>Pseudomonadati</taxon>
        <taxon>Thermodesulfobacteriota</taxon>
        <taxon>Desulfobacteria</taxon>
        <taxon>Desulfobacterales</taxon>
        <taxon>Desulfolunaceae</taxon>
        <taxon>Desulfoluna</taxon>
    </lineage>
</organism>
<proteinExistence type="predicted"/>
<comment type="catalytic activity">
    <reaction evidence="1">
        <text>5-amino-6-(5-phospho-D-ribosylamino)uracil + H2O = 5,6-diaminouracil + D-ribose 5-phosphate</text>
        <dbReference type="Rhea" id="RHEA:55020"/>
        <dbReference type="ChEBI" id="CHEBI:15377"/>
        <dbReference type="ChEBI" id="CHEBI:46252"/>
        <dbReference type="ChEBI" id="CHEBI:58453"/>
        <dbReference type="ChEBI" id="CHEBI:78346"/>
    </reaction>
</comment>
<dbReference type="Gene3D" id="1.10.357.40">
    <property type="entry name" value="YbiA-like"/>
    <property type="match status" value="1"/>
</dbReference>
<reference evidence="4 5" key="1">
    <citation type="submission" date="2016-10" db="EMBL/GenBank/DDBJ databases">
        <authorList>
            <person name="de Groot N.N."/>
        </authorList>
    </citation>
    <scope>NUCLEOTIDE SEQUENCE [LARGE SCALE GENOMIC DNA]</scope>
    <source>
        <strain evidence="4 5">AA1</strain>
    </source>
</reference>
<sequence length="186" mass="21649">MHEKIFDIDSLQKEAKGGNRLDYLFFWGHHPRKDGRTGKQCFSQWWQAPFDLDGIRYTSAEVYMMAEKARLFNDETMRRKIIECAHPREAKKWGRSIKNFHEAEWNRHRLDIVVRGNKAKFEQNEALKTYLLGTGDHILVEASPMDTIWGIGLVEEAPLCRDPKNWKGLNLLGFALMSVRSILGQS</sequence>
<evidence type="ECO:0000313" key="4">
    <source>
        <dbReference type="EMBL" id="SCY33884.1"/>
    </source>
</evidence>
<evidence type="ECO:0000256" key="2">
    <source>
        <dbReference type="ARBA" id="ARBA00000751"/>
    </source>
</evidence>
<evidence type="ECO:0000256" key="1">
    <source>
        <dbReference type="ARBA" id="ARBA00000022"/>
    </source>
</evidence>